<feature type="transmembrane region" description="Helical" evidence="2">
    <location>
        <begin position="12"/>
        <end position="30"/>
    </location>
</feature>
<keyword evidence="5" id="KW-1185">Reference proteome</keyword>
<dbReference type="PROSITE" id="PS00194">
    <property type="entry name" value="THIOREDOXIN_1"/>
    <property type="match status" value="1"/>
</dbReference>
<feature type="domain" description="Thioredoxin" evidence="3">
    <location>
        <begin position="36"/>
        <end position="173"/>
    </location>
</feature>
<name>A0A3P3UAA4_9BACL</name>
<dbReference type="InterPro" id="IPR036249">
    <property type="entry name" value="Thioredoxin-like_sf"/>
</dbReference>
<dbReference type="PANTHER" id="PTHR42852">
    <property type="entry name" value="THIOL:DISULFIDE INTERCHANGE PROTEIN DSBE"/>
    <property type="match status" value="1"/>
</dbReference>
<evidence type="ECO:0000256" key="1">
    <source>
        <dbReference type="ARBA" id="ARBA00023157"/>
    </source>
</evidence>
<comment type="caution">
    <text evidence="4">The sequence shown here is derived from an EMBL/GenBank/DDBJ whole genome shotgun (WGS) entry which is preliminary data.</text>
</comment>
<organism evidence="4 5">
    <name type="scientific">Paenibacillus oralis</name>
    <dbReference type="NCBI Taxonomy" id="2490856"/>
    <lineage>
        <taxon>Bacteria</taxon>
        <taxon>Bacillati</taxon>
        <taxon>Bacillota</taxon>
        <taxon>Bacilli</taxon>
        <taxon>Bacillales</taxon>
        <taxon>Paenibacillaceae</taxon>
        <taxon>Paenibacillus</taxon>
    </lineage>
</organism>
<evidence type="ECO:0000256" key="2">
    <source>
        <dbReference type="SAM" id="Phobius"/>
    </source>
</evidence>
<keyword evidence="2" id="KW-1133">Transmembrane helix</keyword>
<dbReference type="Proteomes" id="UP000267017">
    <property type="component" value="Unassembled WGS sequence"/>
</dbReference>
<dbReference type="PANTHER" id="PTHR42852:SF13">
    <property type="entry name" value="PROTEIN DIPZ"/>
    <property type="match status" value="1"/>
</dbReference>
<dbReference type="PROSITE" id="PS51352">
    <property type="entry name" value="THIOREDOXIN_2"/>
    <property type="match status" value="1"/>
</dbReference>
<dbReference type="SUPFAM" id="SSF52833">
    <property type="entry name" value="Thioredoxin-like"/>
    <property type="match status" value="1"/>
</dbReference>
<dbReference type="InterPro" id="IPR000866">
    <property type="entry name" value="AhpC/TSA"/>
</dbReference>
<keyword evidence="1" id="KW-1015">Disulfide bond</keyword>
<sequence>MDRVARLRWVKWSLFVLTVFAIINAFIQNLQHQEDSRVGSIAPSFELTDLQGETVRLADFRGSNVLLNFWASWCGPCVNEMPLLNEVYAQSSDIAIIAVNVGETPERARRFVEKVDLDFTVVLDRDNEMKKKYRINGLPVTLLIDKNGRIVERRTGELRSNEQIEALLDKFRHP</sequence>
<dbReference type="GO" id="GO:0016491">
    <property type="term" value="F:oxidoreductase activity"/>
    <property type="evidence" value="ECO:0007669"/>
    <property type="project" value="InterPro"/>
</dbReference>
<protein>
    <submittedName>
        <fullName evidence="4">Thiol-disulfide oxidoreductase</fullName>
    </submittedName>
</protein>
<dbReference type="InterPro" id="IPR013766">
    <property type="entry name" value="Thioredoxin_domain"/>
</dbReference>
<dbReference type="OrthoDB" id="25753at2"/>
<dbReference type="AlphaFoldDB" id="A0A3P3UAA4"/>
<evidence type="ECO:0000259" key="3">
    <source>
        <dbReference type="PROSITE" id="PS51352"/>
    </source>
</evidence>
<proteinExistence type="predicted"/>
<dbReference type="InterPro" id="IPR017937">
    <property type="entry name" value="Thioredoxin_CS"/>
</dbReference>
<gene>
    <name evidence="4" type="ORF">EHV15_33440</name>
</gene>
<dbReference type="RefSeq" id="WP_128635066.1">
    <property type="nucleotide sequence ID" value="NZ_RRCN01000001.1"/>
</dbReference>
<evidence type="ECO:0000313" key="4">
    <source>
        <dbReference type="EMBL" id="RRJ67287.1"/>
    </source>
</evidence>
<dbReference type="EMBL" id="RRCN01000001">
    <property type="protein sequence ID" value="RRJ67287.1"/>
    <property type="molecule type" value="Genomic_DNA"/>
</dbReference>
<dbReference type="InterPro" id="IPR050553">
    <property type="entry name" value="Thioredoxin_ResA/DsbE_sf"/>
</dbReference>
<dbReference type="Gene3D" id="3.40.30.10">
    <property type="entry name" value="Glutaredoxin"/>
    <property type="match status" value="1"/>
</dbReference>
<keyword evidence="2" id="KW-0812">Transmembrane</keyword>
<evidence type="ECO:0000313" key="5">
    <source>
        <dbReference type="Proteomes" id="UP000267017"/>
    </source>
</evidence>
<accession>A0A3P3UAA4</accession>
<reference evidence="4 5" key="1">
    <citation type="submission" date="2018-11" db="EMBL/GenBank/DDBJ databases">
        <title>Genome sequencing of Paenibacillus sp. KCOM 3021 (= ChDC PVNT-B20).</title>
        <authorList>
            <person name="Kook J.-K."/>
            <person name="Park S.-N."/>
            <person name="Lim Y.K."/>
        </authorList>
    </citation>
    <scope>NUCLEOTIDE SEQUENCE [LARGE SCALE GENOMIC DNA]</scope>
    <source>
        <strain evidence="4 5">KCOM 3021</strain>
    </source>
</reference>
<dbReference type="Pfam" id="PF00578">
    <property type="entry name" value="AhpC-TSA"/>
    <property type="match status" value="1"/>
</dbReference>
<keyword evidence="2" id="KW-0472">Membrane</keyword>
<dbReference type="GO" id="GO:0016209">
    <property type="term" value="F:antioxidant activity"/>
    <property type="evidence" value="ECO:0007669"/>
    <property type="project" value="InterPro"/>
</dbReference>
<dbReference type="CDD" id="cd02966">
    <property type="entry name" value="TlpA_like_family"/>
    <property type="match status" value="1"/>
</dbReference>